<dbReference type="InterPro" id="IPR044730">
    <property type="entry name" value="RNase_H-like_dom_plant"/>
</dbReference>
<sequence>MISKSTSPEHAEARAAIHALKLGQRLGAQRLILEGDCLTVIQQLRSPEPSIQPGQSSGHSDIQELLSRFPESMVKHVRREANTLAHLLAKGGMTLALLHKPSP</sequence>
<feature type="domain" description="RNase H type-1" evidence="1">
    <location>
        <begin position="3"/>
        <end position="90"/>
    </location>
</feature>
<name>A0A1Y0B0I5_9LAMI</name>
<organism evidence="2">
    <name type="scientific">Utricularia reniformis</name>
    <dbReference type="NCBI Taxonomy" id="192314"/>
    <lineage>
        <taxon>Eukaryota</taxon>
        <taxon>Viridiplantae</taxon>
        <taxon>Streptophyta</taxon>
        <taxon>Embryophyta</taxon>
        <taxon>Tracheophyta</taxon>
        <taxon>Spermatophyta</taxon>
        <taxon>Magnoliopsida</taxon>
        <taxon>eudicotyledons</taxon>
        <taxon>Gunneridae</taxon>
        <taxon>Pentapetalae</taxon>
        <taxon>asterids</taxon>
        <taxon>lamiids</taxon>
        <taxon>Lamiales</taxon>
        <taxon>Lentibulariaceae</taxon>
        <taxon>Utricularia</taxon>
    </lineage>
</organism>
<dbReference type="EMBL" id="KY774314">
    <property type="protein sequence ID" value="ART30884.1"/>
    <property type="molecule type" value="Genomic_DNA"/>
</dbReference>
<dbReference type="InterPro" id="IPR053151">
    <property type="entry name" value="RNase_H-like"/>
</dbReference>
<evidence type="ECO:0000313" key="2">
    <source>
        <dbReference type="EMBL" id="ART30884.1"/>
    </source>
</evidence>
<gene>
    <name evidence="2" type="ORF">AEK19_MT0629</name>
</gene>
<protein>
    <recommendedName>
        <fullName evidence="1">RNase H type-1 domain-containing protein</fullName>
    </recommendedName>
</protein>
<dbReference type="GO" id="GO:0004523">
    <property type="term" value="F:RNA-DNA hybrid ribonuclease activity"/>
    <property type="evidence" value="ECO:0007669"/>
    <property type="project" value="InterPro"/>
</dbReference>
<dbReference type="GO" id="GO:0003676">
    <property type="term" value="F:nucleic acid binding"/>
    <property type="evidence" value="ECO:0007669"/>
    <property type="project" value="InterPro"/>
</dbReference>
<dbReference type="InterPro" id="IPR002156">
    <property type="entry name" value="RNaseH_domain"/>
</dbReference>
<dbReference type="CDD" id="cd06222">
    <property type="entry name" value="RNase_H_like"/>
    <property type="match status" value="1"/>
</dbReference>
<reference evidence="2" key="1">
    <citation type="submission" date="2017-03" db="EMBL/GenBank/DDBJ databases">
        <title>The mitochondrial genome of the carnivorous plant Utricularia reniformis (Lentibulariaceae): structure, comparative analysis and evolutionary landmarks.</title>
        <authorList>
            <person name="Silva S.R."/>
            <person name="Alvarenga D.O."/>
            <person name="Michael T.P."/>
            <person name="Miranda V.F.O."/>
            <person name="Varani A.M."/>
        </authorList>
    </citation>
    <scope>NUCLEOTIDE SEQUENCE</scope>
</reference>
<dbReference type="AlphaFoldDB" id="A0A1Y0B0I5"/>
<keyword evidence="2" id="KW-0496">Mitochondrion</keyword>
<dbReference type="Pfam" id="PF13456">
    <property type="entry name" value="RVT_3"/>
    <property type="match status" value="1"/>
</dbReference>
<accession>A0A1Y0B0I5</accession>
<dbReference type="SUPFAM" id="SSF53098">
    <property type="entry name" value="Ribonuclease H-like"/>
    <property type="match status" value="1"/>
</dbReference>
<evidence type="ECO:0000259" key="1">
    <source>
        <dbReference type="Pfam" id="PF13456"/>
    </source>
</evidence>
<dbReference type="InterPro" id="IPR036397">
    <property type="entry name" value="RNaseH_sf"/>
</dbReference>
<dbReference type="PANTHER" id="PTHR47723">
    <property type="entry name" value="OS05G0353850 PROTEIN"/>
    <property type="match status" value="1"/>
</dbReference>
<dbReference type="Gene3D" id="3.30.420.10">
    <property type="entry name" value="Ribonuclease H-like superfamily/Ribonuclease H"/>
    <property type="match status" value="1"/>
</dbReference>
<proteinExistence type="predicted"/>
<dbReference type="InterPro" id="IPR012337">
    <property type="entry name" value="RNaseH-like_sf"/>
</dbReference>
<geneLocation type="mitochondrion" evidence="2"/>
<dbReference type="PANTHER" id="PTHR47723:SF21">
    <property type="entry name" value="POLYNUCLEOTIDYL TRANSFERASE, RIBONUCLEASE H-LIKE SUPERFAMILY PROTEIN"/>
    <property type="match status" value="1"/>
</dbReference>